<dbReference type="PANTHER" id="PTHR33169">
    <property type="entry name" value="PADR-FAMILY TRANSCRIPTIONAL REGULATOR"/>
    <property type="match status" value="1"/>
</dbReference>
<name>A0ABN1R0R6_9ACTN</name>
<evidence type="ECO:0000259" key="1">
    <source>
        <dbReference type="Pfam" id="PF03551"/>
    </source>
</evidence>
<comment type="caution">
    <text evidence="2">The sequence shown here is derived from an EMBL/GenBank/DDBJ whole genome shotgun (WGS) entry which is preliminary data.</text>
</comment>
<dbReference type="RefSeq" id="WP_344240797.1">
    <property type="nucleotide sequence ID" value="NZ_BAAAHH010000009.1"/>
</dbReference>
<protein>
    <recommendedName>
        <fullName evidence="1">Transcription regulator PadR N-terminal domain-containing protein</fullName>
    </recommendedName>
</protein>
<dbReference type="InterPro" id="IPR036388">
    <property type="entry name" value="WH-like_DNA-bd_sf"/>
</dbReference>
<evidence type="ECO:0000313" key="3">
    <source>
        <dbReference type="Proteomes" id="UP001500665"/>
    </source>
</evidence>
<dbReference type="InterPro" id="IPR005149">
    <property type="entry name" value="Tscrpt_reg_PadR_N"/>
</dbReference>
<dbReference type="InterPro" id="IPR036390">
    <property type="entry name" value="WH_DNA-bd_sf"/>
</dbReference>
<accession>A0ABN1R0R6</accession>
<gene>
    <name evidence="2" type="ORF">GCM10009550_28660</name>
</gene>
<dbReference type="SUPFAM" id="SSF46785">
    <property type="entry name" value="Winged helix' DNA-binding domain"/>
    <property type="match status" value="1"/>
</dbReference>
<dbReference type="Gene3D" id="1.10.10.10">
    <property type="entry name" value="Winged helix-like DNA-binding domain superfamily/Winged helix DNA-binding domain"/>
    <property type="match status" value="1"/>
</dbReference>
<proteinExistence type="predicted"/>
<dbReference type="Pfam" id="PF03551">
    <property type="entry name" value="PadR"/>
    <property type="match status" value="1"/>
</dbReference>
<sequence length="125" mass="13846">MVEGNEIRSLLRPFLLLLLCERPGHGYELIERLGELGVPGVEPGHAYRVLRDLERARLLRSAWEPSGAGPARRRYELTPEGRGDLEGWVPRLAAFSRVLGSCVERWSEISRAEVSRAGGLTGGGR</sequence>
<dbReference type="Proteomes" id="UP001500665">
    <property type="component" value="Unassembled WGS sequence"/>
</dbReference>
<evidence type="ECO:0000313" key="2">
    <source>
        <dbReference type="EMBL" id="GAA0950272.1"/>
    </source>
</evidence>
<feature type="domain" description="Transcription regulator PadR N-terminal" evidence="1">
    <location>
        <begin position="15"/>
        <end position="85"/>
    </location>
</feature>
<reference evidence="2 3" key="1">
    <citation type="journal article" date="2019" name="Int. J. Syst. Evol. Microbiol.">
        <title>The Global Catalogue of Microorganisms (GCM) 10K type strain sequencing project: providing services to taxonomists for standard genome sequencing and annotation.</title>
        <authorList>
            <consortium name="The Broad Institute Genomics Platform"/>
            <consortium name="The Broad Institute Genome Sequencing Center for Infectious Disease"/>
            <person name="Wu L."/>
            <person name="Ma J."/>
        </authorList>
    </citation>
    <scope>NUCLEOTIDE SEQUENCE [LARGE SCALE GENOMIC DNA]</scope>
    <source>
        <strain evidence="2 3">JCM 10696</strain>
    </source>
</reference>
<dbReference type="InterPro" id="IPR052509">
    <property type="entry name" value="Metal_resp_DNA-bind_regulator"/>
</dbReference>
<dbReference type="EMBL" id="BAAAHH010000009">
    <property type="protein sequence ID" value="GAA0950272.1"/>
    <property type="molecule type" value="Genomic_DNA"/>
</dbReference>
<organism evidence="2 3">
    <name type="scientific">Actinocorallia libanotica</name>
    <dbReference type="NCBI Taxonomy" id="46162"/>
    <lineage>
        <taxon>Bacteria</taxon>
        <taxon>Bacillati</taxon>
        <taxon>Actinomycetota</taxon>
        <taxon>Actinomycetes</taxon>
        <taxon>Streptosporangiales</taxon>
        <taxon>Thermomonosporaceae</taxon>
        <taxon>Actinocorallia</taxon>
    </lineage>
</organism>
<keyword evidence="3" id="KW-1185">Reference proteome</keyword>
<dbReference type="PANTHER" id="PTHR33169:SF14">
    <property type="entry name" value="TRANSCRIPTIONAL REGULATOR RV3488"/>
    <property type="match status" value="1"/>
</dbReference>